<organism evidence="1 2">
    <name type="scientific">Limosa lapponica baueri</name>
    <dbReference type="NCBI Taxonomy" id="1758121"/>
    <lineage>
        <taxon>Eukaryota</taxon>
        <taxon>Metazoa</taxon>
        <taxon>Chordata</taxon>
        <taxon>Craniata</taxon>
        <taxon>Vertebrata</taxon>
        <taxon>Euteleostomi</taxon>
        <taxon>Archelosauria</taxon>
        <taxon>Archosauria</taxon>
        <taxon>Dinosauria</taxon>
        <taxon>Saurischia</taxon>
        <taxon>Theropoda</taxon>
        <taxon>Coelurosauria</taxon>
        <taxon>Aves</taxon>
        <taxon>Neognathae</taxon>
        <taxon>Neoaves</taxon>
        <taxon>Charadriiformes</taxon>
        <taxon>Scolopacidae</taxon>
        <taxon>Limosa</taxon>
    </lineage>
</organism>
<dbReference type="AlphaFoldDB" id="A0A2I0T9L2"/>
<evidence type="ECO:0000313" key="1">
    <source>
        <dbReference type="EMBL" id="PKU30465.1"/>
    </source>
</evidence>
<keyword evidence="2" id="KW-1185">Reference proteome</keyword>
<dbReference type="GO" id="GO:0031012">
    <property type="term" value="C:extracellular matrix"/>
    <property type="evidence" value="ECO:0007669"/>
    <property type="project" value="TreeGrafter"/>
</dbReference>
<dbReference type="PANTHER" id="PTHR33395:SF22">
    <property type="entry name" value="REVERSE TRANSCRIPTASE DOMAIN-CONTAINING PROTEIN"/>
    <property type="match status" value="1"/>
</dbReference>
<dbReference type="Proteomes" id="UP000233556">
    <property type="component" value="Unassembled WGS sequence"/>
</dbReference>
<sequence>MENKADVVVGVYYQSPSQDDSADELFYRQLGEISGLVALVLMGDNNWEHHTAVMSQSGKFLKSVGDDNFLSQVLSEPTRKDALLDFFVNREGLVGDVMVGVCLSHSDHETVEFKIFSVMKKKVSRVAALDFKRGFQASQEDYRAAVRICREKTLKAKAQLVLKPTSVVSESKKGFLKLRAAQSSESEDHNCGNSNFPYVDTEIVRNQLYQLNVQKSMGPDGFHPRVLKELVDVTAGPLSIIYQRSGESGESGEVPADWKLANVIPIYKKSVREDPGNYRPISLTSVPGKVIEKIILGASERHLKDNAIIRHSQYGFTKGKSSLTNLISFYNKEPQTLEVGESAWSKEDSPSIVEDWVRDHLSKLDTPKYMGPDGIHPRVLRELADIIVKLLSIIFERSRRTGEVLEESQPHASVVVATKNHVAAALLGPPPRL</sequence>
<proteinExistence type="predicted"/>
<evidence type="ECO:0000313" key="2">
    <source>
        <dbReference type="Proteomes" id="UP000233556"/>
    </source>
</evidence>
<reference evidence="2" key="2">
    <citation type="submission" date="2017-12" db="EMBL/GenBank/DDBJ databases">
        <title>Genome sequence of the Bar-tailed Godwit (Limosa lapponica baueri).</title>
        <authorList>
            <person name="Lima N.C.B."/>
            <person name="Parody-Merino A.M."/>
            <person name="Battley P.F."/>
            <person name="Fidler A.E."/>
            <person name="Prosdocimi F."/>
        </authorList>
    </citation>
    <scope>NUCLEOTIDE SEQUENCE [LARGE SCALE GENOMIC DNA]</scope>
</reference>
<dbReference type="PANTHER" id="PTHR33395">
    <property type="entry name" value="TRANSCRIPTASE, PUTATIVE-RELATED-RELATED"/>
    <property type="match status" value="1"/>
</dbReference>
<accession>A0A2I0T9L2</accession>
<name>A0A2I0T9L2_LIMLA</name>
<dbReference type="OrthoDB" id="416454at2759"/>
<dbReference type="GO" id="GO:0061343">
    <property type="term" value="P:cell adhesion involved in heart morphogenesis"/>
    <property type="evidence" value="ECO:0007669"/>
    <property type="project" value="TreeGrafter"/>
</dbReference>
<dbReference type="GO" id="GO:0007508">
    <property type="term" value="P:larval heart development"/>
    <property type="evidence" value="ECO:0007669"/>
    <property type="project" value="TreeGrafter"/>
</dbReference>
<dbReference type="EMBL" id="KZ514624">
    <property type="protein sequence ID" value="PKU30465.1"/>
    <property type="molecule type" value="Genomic_DNA"/>
</dbReference>
<protein>
    <submittedName>
        <fullName evidence="1">Uncharacterized protein</fullName>
    </submittedName>
</protein>
<reference evidence="2" key="1">
    <citation type="submission" date="2017-11" db="EMBL/GenBank/DDBJ databases">
        <authorList>
            <person name="Lima N.C."/>
            <person name="Parody-Merino A.M."/>
            <person name="Battley P.F."/>
            <person name="Fidler A.E."/>
            <person name="Prosdocimi F."/>
        </authorList>
    </citation>
    <scope>NUCLEOTIDE SEQUENCE [LARGE SCALE GENOMIC DNA]</scope>
</reference>
<gene>
    <name evidence="1" type="ORF">llap_19231</name>
</gene>